<evidence type="ECO:0000256" key="1">
    <source>
        <dbReference type="ARBA" id="ARBA00007118"/>
    </source>
</evidence>
<feature type="domain" description="Nitroreductase" evidence="3">
    <location>
        <begin position="13"/>
        <end position="180"/>
    </location>
</feature>
<organism evidence="4 5">
    <name type="scientific">Frankia umida</name>
    <dbReference type="NCBI Taxonomy" id="573489"/>
    <lineage>
        <taxon>Bacteria</taxon>
        <taxon>Bacillati</taxon>
        <taxon>Actinomycetota</taxon>
        <taxon>Actinomycetes</taxon>
        <taxon>Frankiales</taxon>
        <taxon>Frankiaceae</taxon>
        <taxon>Frankia</taxon>
    </lineage>
</organism>
<evidence type="ECO:0000256" key="2">
    <source>
        <dbReference type="ARBA" id="ARBA00023002"/>
    </source>
</evidence>
<dbReference type="InterPro" id="IPR000415">
    <property type="entry name" value="Nitroreductase-like"/>
</dbReference>
<accession>A0ABT0JS34</accession>
<protein>
    <submittedName>
        <fullName evidence="4">Nitroreductase family protein</fullName>
    </submittedName>
</protein>
<proteinExistence type="inferred from homology"/>
<dbReference type="PANTHER" id="PTHR43673">
    <property type="entry name" value="NAD(P)H NITROREDUCTASE YDGI-RELATED"/>
    <property type="match status" value="1"/>
</dbReference>
<evidence type="ECO:0000313" key="4">
    <source>
        <dbReference type="EMBL" id="MCK9874350.1"/>
    </source>
</evidence>
<dbReference type="PANTHER" id="PTHR43673:SF10">
    <property type="entry name" value="NADH DEHYDROGENASE_NAD(P)H NITROREDUCTASE XCC3605-RELATED"/>
    <property type="match status" value="1"/>
</dbReference>
<dbReference type="EMBL" id="JALKFT010000001">
    <property type="protein sequence ID" value="MCK9874350.1"/>
    <property type="molecule type" value="Genomic_DNA"/>
</dbReference>
<comment type="similarity">
    <text evidence="1">Belongs to the nitroreductase family.</text>
</comment>
<dbReference type="InterPro" id="IPR029479">
    <property type="entry name" value="Nitroreductase"/>
</dbReference>
<dbReference type="RefSeq" id="WP_248823022.1">
    <property type="nucleotide sequence ID" value="NZ_JALKFT010000001.1"/>
</dbReference>
<keyword evidence="2" id="KW-0560">Oxidoreductase</keyword>
<name>A0ABT0JS34_9ACTN</name>
<sequence length="213" mass="23248">MTSALTPDELLTTTRSVRKRLDFDRPVDPEIIRDCLRIALQAPSGSNAQGWHWIVVTDPELRAGIGELYRRSALPYLDGGGAYDDGHSPQRRAVQDRVDDSARYLAENMHRVPVLVLGCLAGDAAQVPAASQPAFWGSLLPAAWSFALALRARGLGSAWTTLHLAYADEVARLLGIPAGISQGVLLPVAHTLGTDFRPAAREPLESVLHWDRW</sequence>
<gene>
    <name evidence="4" type="ORF">MXD59_00880</name>
</gene>
<dbReference type="Gene3D" id="3.40.109.10">
    <property type="entry name" value="NADH Oxidase"/>
    <property type="match status" value="1"/>
</dbReference>
<dbReference type="Proteomes" id="UP001201873">
    <property type="component" value="Unassembled WGS sequence"/>
</dbReference>
<comment type="caution">
    <text evidence="4">The sequence shown here is derived from an EMBL/GenBank/DDBJ whole genome shotgun (WGS) entry which is preliminary data.</text>
</comment>
<dbReference type="Pfam" id="PF00881">
    <property type="entry name" value="Nitroreductase"/>
    <property type="match status" value="1"/>
</dbReference>
<evidence type="ECO:0000313" key="5">
    <source>
        <dbReference type="Proteomes" id="UP001201873"/>
    </source>
</evidence>
<keyword evidence="5" id="KW-1185">Reference proteome</keyword>
<dbReference type="SUPFAM" id="SSF55469">
    <property type="entry name" value="FMN-dependent nitroreductase-like"/>
    <property type="match status" value="1"/>
</dbReference>
<reference evidence="4 5" key="1">
    <citation type="submission" date="2022-04" db="EMBL/GenBank/DDBJ databases">
        <title>Genome diversity in the genus Frankia.</title>
        <authorList>
            <person name="Carlos-Shanley C."/>
            <person name="Hahn D."/>
        </authorList>
    </citation>
    <scope>NUCLEOTIDE SEQUENCE [LARGE SCALE GENOMIC DNA]</scope>
    <source>
        <strain evidence="4 5">Ag45/Mut15</strain>
    </source>
</reference>
<dbReference type="CDD" id="cd02062">
    <property type="entry name" value="Nitro_FMN_reductase"/>
    <property type="match status" value="1"/>
</dbReference>
<evidence type="ECO:0000259" key="3">
    <source>
        <dbReference type="Pfam" id="PF00881"/>
    </source>
</evidence>